<sequence>MQNKYATGACDGWKNVRKDSLIGSTANVEGNPVLLNVNDISSRPKTAETLLEIVESEIEYILNVLQAILVAWCTDASGESAKMRRLLVRRYPWLVVLDCWAHQVQLVVGDLWRADDPLIRAMDRATEVVKWFNNHSLALGVLKKEQTTRRTKVLCLILPGATRWTSHFLCISRLLELEECLRLLPVATERHQTLMRAAGPKRDAKNKAAEILRTIVEPGFWEYLKSLWDVLRPFAIASNVTQGDNARLDTVLCTLAHLYHIFSKPSFPECVRRAVLPSLEKRWANADQPIFILAVVLNPYIRARAFHPNSAYRTPAGLRSLVSDAFQRFFGELPDYEMDSAFTDYVAWAGEWSAEGMNLANTRQAAKAQVRLLLHNQTHI</sequence>
<evidence type="ECO:0000313" key="1">
    <source>
        <dbReference type="EMBL" id="TRM56789.1"/>
    </source>
</evidence>
<organism evidence="1 2">
    <name type="scientific">Schizophyllum amplum</name>
    <dbReference type="NCBI Taxonomy" id="97359"/>
    <lineage>
        <taxon>Eukaryota</taxon>
        <taxon>Fungi</taxon>
        <taxon>Dikarya</taxon>
        <taxon>Basidiomycota</taxon>
        <taxon>Agaricomycotina</taxon>
        <taxon>Agaricomycetes</taxon>
        <taxon>Agaricomycetidae</taxon>
        <taxon>Agaricales</taxon>
        <taxon>Schizophyllaceae</taxon>
        <taxon>Schizophyllum</taxon>
    </lineage>
</organism>
<proteinExistence type="predicted"/>
<accession>A0A550BW57</accession>
<dbReference type="Proteomes" id="UP000320762">
    <property type="component" value="Unassembled WGS sequence"/>
</dbReference>
<gene>
    <name evidence="1" type="ORF">BD626DRAFT_231651</name>
</gene>
<dbReference type="EMBL" id="VDMD01000059">
    <property type="protein sequence ID" value="TRM56789.1"/>
    <property type="molecule type" value="Genomic_DNA"/>
</dbReference>
<keyword evidence="2" id="KW-1185">Reference proteome</keyword>
<name>A0A550BW57_9AGAR</name>
<dbReference type="AlphaFoldDB" id="A0A550BW57"/>
<evidence type="ECO:0000313" key="2">
    <source>
        <dbReference type="Proteomes" id="UP000320762"/>
    </source>
</evidence>
<comment type="caution">
    <text evidence="1">The sequence shown here is derived from an EMBL/GenBank/DDBJ whole genome shotgun (WGS) entry which is preliminary data.</text>
</comment>
<dbReference type="SUPFAM" id="SSF53098">
    <property type="entry name" value="Ribonuclease H-like"/>
    <property type="match status" value="1"/>
</dbReference>
<reference evidence="1 2" key="1">
    <citation type="journal article" date="2019" name="New Phytol.">
        <title>Comparative genomics reveals unique wood-decay strategies and fruiting body development in the Schizophyllaceae.</title>
        <authorList>
            <person name="Almasi E."/>
            <person name="Sahu N."/>
            <person name="Krizsan K."/>
            <person name="Balint B."/>
            <person name="Kovacs G.M."/>
            <person name="Kiss B."/>
            <person name="Cseklye J."/>
            <person name="Drula E."/>
            <person name="Henrissat B."/>
            <person name="Nagy I."/>
            <person name="Chovatia M."/>
            <person name="Adam C."/>
            <person name="LaButti K."/>
            <person name="Lipzen A."/>
            <person name="Riley R."/>
            <person name="Grigoriev I.V."/>
            <person name="Nagy L.G."/>
        </authorList>
    </citation>
    <scope>NUCLEOTIDE SEQUENCE [LARGE SCALE GENOMIC DNA]</scope>
    <source>
        <strain evidence="1 2">NL-1724</strain>
    </source>
</reference>
<protein>
    <submittedName>
        <fullName evidence="1">Ribonuclease H-like domain-containing protein</fullName>
    </submittedName>
</protein>
<dbReference type="InterPro" id="IPR012337">
    <property type="entry name" value="RNaseH-like_sf"/>
</dbReference>
<dbReference type="OrthoDB" id="2423954at2759"/>